<gene>
    <name evidence="1" type="ORF">PHA8399_03260</name>
</gene>
<reference evidence="1 2" key="1">
    <citation type="submission" date="2015-09" db="EMBL/GenBank/DDBJ databases">
        <authorList>
            <consortium name="Swine Surveillance"/>
        </authorList>
    </citation>
    <scope>NUCLEOTIDE SEQUENCE [LARGE SCALE GENOMIC DNA]</scope>
    <source>
        <strain evidence="1 2">CECT 8399</strain>
    </source>
</reference>
<organism evidence="1 2">
    <name type="scientific">Leisingera aquaemixtae</name>
    <dbReference type="NCBI Taxonomy" id="1396826"/>
    <lineage>
        <taxon>Bacteria</taxon>
        <taxon>Pseudomonadati</taxon>
        <taxon>Pseudomonadota</taxon>
        <taxon>Alphaproteobacteria</taxon>
        <taxon>Rhodobacterales</taxon>
        <taxon>Roseobacteraceae</taxon>
        <taxon>Leisingera</taxon>
    </lineage>
</organism>
<evidence type="ECO:0000313" key="1">
    <source>
        <dbReference type="EMBL" id="CUI01119.1"/>
    </source>
</evidence>
<dbReference type="EMBL" id="CYSR01000030">
    <property type="protein sequence ID" value="CUI01119.1"/>
    <property type="molecule type" value="Genomic_DNA"/>
</dbReference>
<dbReference type="Proteomes" id="UP000051326">
    <property type="component" value="Unassembled WGS sequence"/>
</dbReference>
<name>A0A0P1HC21_9RHOB</name>
<dbReference type="AlphaFoldDB" id="A0A0P1HC21"/>
<protein>
    <submittedName>
        <fullName evidence="1">Uncharacterized protein</fullName>
    </submittedName>
</protein>
<dbReference type="RefSeq" id="WP_058287133.1">
    <property type="nucleotide sequence ID" value="NZ_CYSR01000030.1"/>
</dbReference>
<accession>A0A0P1HC21</accession>
<evidence type="ECO:0000313" key="2">
    <source>
        <dbReference type="Proteomes" id="UP000051326"/>
    </source>
</evidence>
<sequence length="74" mass="8281">MASRFYIPADQVQELSRSLQTAEDTVCKDPVDALRALNLLVEDVRRLVFATEVPDELADQLERDMDSAETGLSI</sequence>
<proteinExistence type="predicted"/>